<evidence type="ECO:0000256" key="1">
    <source>
        <dbReference type="ARBA" id="ARBA00003134"/>
    </source>
</evidence>
<dbReference type="GO" id="GO:0006412">
    <property type="term" value="P:translation"/>
    <property type="evidence" value="ECO:0007669"/>
    <property type="project" value="UniProtKB-UniRule"/>
</dbReference>
<dbReference type="OrthoDB" id="9807974at2"/>
<proteinExistence type="inferred from homology"/>
<keyword evidence="5 8" id="KW-0689">Ribosomal protein</keyword>
<evidence type="ECO:0000313" key="10">
    <source>
        <dbReference type="EMBL" id="QEK39286.1"/>
    </source>
</evidence>
<dbReference type="AlphaFoldDB" id="A0A5C0UGN9"/>
<keyword evidence="11" id="KW-1185">Reference proteome</keyword>
<evidence type="ECO:0000256" key="7">
    <source>
        <dbReference type="ARBA" id="ARBA00035136"/>
    </source>
</evidence>
<reference evidence="10 11" key="1">
    <citation type="submission" date="2019-08" db="EMBL/GenBank/DDBJ databases">
        <title>Highly reduced genomes of protist endosymbionts show evolutionary convergence.</title>
        <authorList>
            <person name="George E."/>
            <person name="Husnik F."/>
            <person name="Tashyreva D."/>
            <person name="Prokopchuk G."/>
            <person name="Horak A."/>
            <person name="Kwong W.K."/>
            <person name="Lukes J."/>
            <person name="Keeling P.J."/>
        </authorList>
    </citation>
    <scope>NUCLEOTIDE SEQUENCE [LARGE SCALE GENOMIC DNA]</scope>
    <source>
        <strain evidence="10">1604HC</strain>
    </source>
</reference>
<dbReference type="HAMAP" id="MF_00500">
    <property type="entry name" value="Ribosomal_bS20"/>
    <property type="match status" value="1"/>
</dbReference>
<dbReference type="Pfam" id="PF01649">
    <property type="entry name" value="Ribosomal_S20p"/>
    <property type="match status" value="1"/>
</dbReference>
<comment type="similarity">
    <text evidence="2 8">Belongs to the bacterial ribosomal protein bS20 family.</text>
</comment>
<evidence type="ECO:0000256" key="8">
    <source>
        <dbReference type="HAMAP-Rule" id="MF_00500"/>
    </source>
</evidence>
<accession>A0A5C0UGN9</accession>
<feature type="compositionally biased region" description="Basic residues" evidence="9">
    <location>
        <begin position="1"/>
        <end position="12"/>
    </location>
</feature>
<feature type="region of interest" description="Disordered" evidence="9">
    <location>
        <begin position="1"/>
        <end position="28"/>
    </location>
</feature>
<dbReference type="PANTHER" id="PTHR33398:SF1">
    <property type="entry name" value="SMALL RIBOSOMAL SUBUNIT PROTEIN BS20C"/>
    <property type="match status" value="1"/>
</dbReference>
<dbReference type="GO" id="GO:0070181">
    <property type="term" value="F:small ribosomal subunit rRNA binding"/>
    <property type="evidence" value="ECO:0007669"/>
    <property type="project" value="TreeGrafter"/>
</dbReference>
<organism evidence="10 11">
    <name type="scientific">Candidatus Nesciobacter abundans</name>
    <dbReference type="NCBI Taxonomy" id="2601668"/>
    <lineage>
        <taxon>Bacteria</taxon>
        <taxon>Pseudomonadati</taxon>
        <taxon>Pseudomonadota</taxon>
        <taxon>Alphaproteobacteria</taxon>
        <taxon>Holosporales</taxon>
        <taxon>Holosporaceae</taxon>
        <taxon>Candidatus Nesciobacter</taxon>
    </lineage>
</organism>
<keyword evidence="3 8" id="KW-0699">rRNA-binding</keyword>
<dbReference type="GO" id="GO:0003735">
    <property type="term" value="F:structural constituent of ribosome"/>
    <property type="evidence" value="ECO:0007669"/>
    <property type="project" value="InterPro"/>
</dbReference>
<dbReference type="Proteomes" id="UP000324924">
    <property type="component" value="Chromosome"/>
</dbReference>
<dbReference type="SUPFAM" id="SSF46992">
    <property type="entry name" value="Ribosomal protein S20"/>
    <property type="match status" value="1"/>
</dbReference>
<evidence type="ECO:0000256" key="9">
    <source>
        <dbReference type="SAM" id="MobiDB-lite"/>
    </source>
</evidence>
<dbReference type="GO" id="GO:0015935">
    <property type="term" value="C:small ribosomal subunit"/>
    <property type="evidence" value="ECO:0007669"/>
    <property type="project" value="TreeGrafter"/>
</dbReference>
<keyword evidence="6 8" id="KW-0687">Ribonucleoprotein</keyword>
<name>A0A5C0UGN9_9PROT</name>
<evidence type="ECO:0000256" key="5">
    <source>
        <dbReference type="ARBA" id="ARBA00022980"/>
    </source>
</evidence>
<evidence type="ECO:0000313" key="11">
    <source>
        <dbReference type="Proteomes" id="UP000324924"/>
    </source>
</evidence>
<dbReference type="RefSeq" id="WP_148972409.1">
    <property type="nucleotide sequence ID" value="NZ_CP043314.1"/>
</dbReference>
<evidence type="ECO:0000256" key="6">
    <source>
        <dbReference type="ARBA" id="ARBA00023274"/>
    </source>
</evidence>
<dbReference type="PANTHER" id="PTHR33398">
    <property type="entry name" value="30S RIBOSOMAL PROTEIN S20"/>
    <property type="match status" value="1"/>
</dbReference>
<evidence type="ECO:0000256" key="4">
    <source>
        <dbReference type="ARBA" id="ARBA00022884"/>
    </source>
</evidence>
<dbReference type="Gene3D" id="1.20.58.110">
    <property type="entry name" value="Ribosomal protein S20"/>
    <property type="match status" value="1"/>
</dbReference>
<dbReference type="InterPro" id="IPR036510">
    <property type="entry name" value="Ribosomal_bS20_sf"/>
</dbReference>
<dbReference type="InterPro" id="IPR002583">
    <property type="entry name" value="Ribosomal_bS20"/>
</dbReference>
<keyword evidence="4 8" id="KW-0694">RNA-binding</keyword>
<dbReference type="KEGG" id="nabu:FZC36_02540"/>
<dbReference type="NCBIfam" id="TIGR00029">
    <property type="entry name" value="S20"/>
    <property type="match status" value="1"/>
</dbReference>
<evidence type="ECO:0000256" key="3">
    <source>
        <dbReference type="ARBA" id="ARBA00022730"/>
    </source>
</evidence>
<protein>
    <recommendedName>
        <fullName evidence="7 8">Small ribosomal subunit protein bS20</fullName>
    </recommendedName>
</protein>
<comment type="function">
    <text evidence="1 8">Binds directly to 16S ribosomal RNA.</text>
</comment>
<dbReference type="EMBL" id="CP043314">
    <property type="protein sequence ID" value="QEK39286.1"/>
    <property type="molecule type" value="Genomic_DNA"/>
</dbReference>
<gene>
    <name evidence="8" type="primary">rpsT</name>
    <name evidence="10" type="ORF">FZC36_02540</name>
</gene>
<sequence>MANHASTKKSAKKQTILRSVNKSSRSKMKTFMKKVTGNKKQAVNEALNPVSNEEFSKIQGLISKCGQKGVVHKNKASRTVSRLAKIRNNQLKQNNV</sequence>
<evidence type="ECO:0000256" key="2">
    <source>
        <dbReference type="ARBA" id="ARBA00007634"/>
    </source>
</evidence>